<gene>
    <name evidence="4" type="ORF">IAA22_03555</name>
</gene>
<dbReference type="InterPro" id="IPR006311">
    <property type="entry name" value="TAT_signal"/>
</dbReference>
<dbReference type="PROSITE" id="PS51257">
    <property type="entry name" value="PROKAR_LIPOPROTEIN"/>
    <property type="match status" value="1"/>
</dbReference>
<dbReference type="Proteomes" id="UP000824029">
    <property type="component" value="Unassembled WGS sequence"/>
</dbReference>
<name>A0A9D2DJY3_9ACTN</name>
<dbReference type="EMBL" id="DXBZ01000063">
    <property type="protein sequence ID" value="HIZ18175.1"/>
    <property type="molecule type" value="Genomic_DNA"/>
</dbReference>
<dbReference type="PROSITE" id="PS50983">
    <property type="entry name" value="FE_B12_PBP"/>
    <property type="match status" value="1"/>
</dbReference>
<accession>A0A9D2DJY3</accession>
<dbReference type="InterPro" id="IPR002491">
    <property type="entry name" value="ABC_transptr_periplasmic_BD"/>
</dbReference>
<dbReference type="PROSITE" id="PS51318">
    <property type="entry name" value="TAT"/>
    <property type="match status" value="1"/>
</dbReference>
<dbReference type="SUPFAM" id="SSF53807">
    <property type="entry name" value="Helical backbone' metal receptor"/>
    <property type="match status" value="1"/>
</dbReference>
<dbReference type="AlphaFoldDB" id="A0A9D2DJY3"/>
<dbReference type="Gene3D" id="1.20.58.2180">
    <property type="match status" value="1"/>
</dbReference>
<sequence>MEKGEEVRRRTFLSAVTALAVAVSLGACGGAPAAEPAPTDEAATRVVTDSLGREVEIPAEVERIAASGPVAQQVLLTVAPEKMVGLSGELTDEQLAYLGEDLADLPVFGQIYGGKGDFNREAVAAADPQLIIDVGEAKDSLAEELDTLQEQLGIPCVHIDSTDLHSYADLYDQLADILDSEKAAELADYCRDAVAEVEAVVAEVPESERPRAAYLLGDTGTNAMARGGFQSGIIDLCSENVVVVDDPSSSGKGNEIGLEQIALWDPELIVFVGDSIFDTVGDELAWAELTAIKSGNYYRAPSVPYNWISMPASVNQIVGLQWYARLCYPDRFDDDLRDVVGEYYQLFYGHDLTDEEYDALMRGAVRE</sequence>
<reference evidence="4" key="1">
    <citation type="journal article" date="2021" name="PeerJ">
        <title>Extensive microbial diversity within the chicken gut microbiome revealed by metagenomics and culture.</title>
        <authorList>
            <person name="Gilroy R."/>
            <person name="Ravi A."/>
            <person name="Getino M."/>
            <person name="Pursley I."/>
            <person name="Horton D.L."/>
            <person name="Alikhan N.F."/>
            <person name="Baker D."/>
            <person name="Gharbi K."/>
            <person name="Hall N."/>
            <person name="Watson M."/>
            <person name="Adriaenssens E.M."/>
            <person name="Foster-Nyarko E."/>
            <person name="Jarju S."/>
            <person name="Secka A."/>
            <person name="Antonio M."/>
            <person name="Oren A."/>
            <person name="Chaudhuri R.R."/>
            <person name="La Ragione R."/>
            <person name="Hildebrand F."/>
            <person name="Pallen M.J."/>
        </authorList>
    </citation>
    <scope>NUCLEOTIDE SEQUENCE</scope>
    <source>
        <strain evidence="4">ChiHecolR3B27-1887</strain>
    </source>
</reference>
<dbReference type="PANTHER" id="PTHR30535:SF34">
    <property type="entry name" value="MOLYBDATE-BINDING PROTEIN MOLA"/>
    <property type="match status" value="1"/>
</dbReference>
<dbReference type="Pfam" id="PF01497">
    <property type="entry name" value="Peripla_BP_2"/>
    <property type="match status" value="1"/>
</dbReference>
<reference evidence="4" key="2">
    <citation type="submission" date="2021-04" db="EMBL/GenBank/DDBJ databases">
        <authorList>
            <person name="Gilroy R."/>
        </authorList>
    </citation>
    <scope>NUCLEOTIDE SEQUENCE</scope>
    <source>
        <strain evidence="4">ChiHecolR3B27-1887</strain>
    </source>
</reference>
<evidence type="ECO:0000256" key="1">
    <source>
        <dbReference type="ARBA" id="ARBA00008814"/>
    </source>
</evidence>
<dbReference type="PANTHER" id="PTHR30535">
    <property type="entry name" value="VITAMIN B12-BINDING PROTEIN"/>
    <property type="match status" value="1"/>
</dbReference>
<protein>
    <submittedName>
        <fullName evidence="4">ABC transporter substrate-binding protein</fullName>
    </submittedName>
</protein>
<evidence type="ECO:0000256" key="2">
    <source>
        <dbReference type="SAM" id="SignalP"/>
    </source>
</evidence>
<proteinExistence type="inferred from homology"/>
<comment type="similarity">
    <text evidence="1">Belongs to the bacterial solute-binding protein 8 family.</text>
</comment>
<evidence type="ECO:0000313" key="5">
    <source>
        <dbReference type="Proteomes" id="UP000824029"/>
    </source>
</evidence>
<feature type="signal peptide" evidence="2">
    <location>
        <begin position="1"/>
        <end position="33"/>
    </location>
</feature>
<keyword evidence="2" id="KW-0732">Signal</keyword>
<dbReference type="InterPro" id="IPR050902">
    <property type="entry name" value="ABC_Transporter_SBP"/>
</dbReference>
<organism evidence="4 5">
    <name type="scientific">Candidatus Olsenella stercoravium</name>
    <dbReference type="NCBI Taxonomy" id="2838713"/>
    <lineage>
        <taxon>Bacteria</taxon>
        <taxon>Bacillati</taxon>
        <taxon>Actinomycetota</taxon>
        <taxon>Coriobacteriia</taxon>
        <taxon>Coriobacteriales</taxon>
        <taxon>Atopobiaceae</taxon>
        <taxon>Olsenella</taxon>
    </lineage>
</organism>
<evidence type="ECO:0000259" key="3">
    <source>
        <dbReference type="PROSITE" id="PS50983"/>
    </source>
</evidence>
<feature type="domain" description="Fe/B12 periplasmic-binding" evidence="3">
    <location>
        <begin position="63"/>
        <end position="331"/>
    </location>
</feature>
<evidence type="ECO:0000313" key="4">
    <source>
        <dbReference type="EMBL" id="HIZ18175.1"/>
    </source>
</evidence>
<dbReference type="Gene3D" id="3.40.50.1980">
    <property type="entry name" value="Nitrogenase molybdenum iron protein domain"/>
    <property type="match status" value="2"/>
</dbReference>
<feature type="chain" id="PRO_5038953678" evidence="2">
    <location>
        <begin position="34"/>
        <end position="367"/>
    </location>
</feature>
<comment type="caution">
    <text evidence="4">The sequence shown here is derived from an EMBL/GenBank/DDBJ whole genome shotgun (WGS) entry which is preliminary data.</text>
</comment>